<dbReference type="Proteomes" id="UP000253919">
    <property type="component" value="Unassembled WGS sequence"/>
</dbReference>
<organism evidence="2 3">
    <name type="scientific">Adhaeribacter pallidiroseus</name>
    <dbReference type="NCBI Taxonomy" id="2072847"/>
    <lineage>
        <taxon>Bacteria</taxon>
        <taxon>Pseudomonadati</taxon>
        <taxon>Bacteroidota</taxon>
        <taxon>Cytophagia</taxon>
        <taxon>Cytophagales</taxon>
        <taxon>Hymenobacteraceae</taxon>
        <taxon>Adhaeribacter</taxon>
    </lineage>
</organism>
<comment type="caution">
    <text evidence="2">The sequence shown here is derived from an EMBL/GenBank/DDBJ whole genome shotgun (WGS) entry which is preliminary data.</text>
</comment>
<dbReference type="NCBIfam" id="TIGR04183">
    <property type="entry name" value="Por_Secre_tail"/>
    <property type="match status" value="1"/>
</dbReference>
<name>A0A369QIY3_9BACT</name>
<dbReference type="PANTHER" id="PTHR42754:SF1">
    <property type="entry name" value="LIPOPROTEIN"/>
    <property type="match status" value="1"/>
</dbReference>
<dbReference type="OrthoDB" id="5377264at2"/>
<dbReference type="Gene3D" id="2.60.40.4070">
    <property type="match status" value="1"/>
</dbReference>
<dbReference type="EC" id="3.6.4.12" evidence="2"/>
<dbReference type="GO" id="GO:0003678">
    <property type="term" value="F:DNA helicase activity"/>
    <property type="evidence" value="ECO:0007669"/>
    <property type="project" value="UniProtKB-EC"/>
</dbReference>
<sequence length="1006" mass="110098">MIKFLFVVRNAFYFFLPKCYRLLFTSIFFCLFTGIVGAQNSIIKKWDKTLGGNADDFMSTMVATPDGGYLLGGTSFSTKSGDKTDDNQGESDCSHGSCFFTSEDFWLVKINAQGQKVWDKTLGGRGSDQLKALVALPEGGYLVAGISYSNASGDKSTDSKGFSDYWVVKIDLYGNKIWDHTYGGSSADDLASLVSTTDGGFLLGGTSFSGQGNDKTDRNRGENNSDYWLIKINSEGHKEWDKTFGGINTDYLTFLTVTPDNHYLVGGSSNSRVSGDKTAANKQSATARAENTYNGWVVKIDSRGNKKWDKTYGYSDRDNHLTAVYYDATTHGFLLGGSTAGLSLNDYDYDYLLARIDVNGNQAWLSTYGGESNDFLSAITVAPDDNILLGGTSTSQAGKNKSEKNKGFEDFWLLRLANRRIVWDKTIGSGNSDQLRTMLFTQDQSYLLGGTSNSGRNPDKSENSRSSRDYWVMKWREAVPATASTADFRFGGAQHDNFTQLLKTGDNGYLLGGYSESDNTGDKSEVGRGGFDYWVIKTDATGKELWNKRFGGVKNDFLNSMLQTPDGGYLLGGSSESGVGGDKSGVSRGDRDFWVVKISSTGAKEWDRTFGGRGFEDLRQLRQLASGNYILGGYSISPAGDDKSEGSRGGYDYWVVTLNPRGNKISDHRFGGNAHDYLQDVIVNPDGSLLLGGTSVSGLSGDKSQISQGSADYWVIKVAPDGRALWDKSFGSTEQDYLQALAAVGDNYILAGYSNSPGNGHKSQNSQGGHDFWFLKINANGQKVWDKTYGGAGYEELHSISITTNGNLLLGGTSFSEASGDKTQNSRGSSDYWMVQTNSAGTKQWDKRYGGQGKDELRTLLQDSDDSYLLAGRSNSDISGDQTNASQGNNDYWLVKVSLPATSTFIRKATQPEAPVHPTESTLVKAYPNPFQEQVTIRFTLPETQLATVKILDNQGREVTTLFQQEAKAHYTYQLEWLGSKQSNGLYLLQLQTPTGQNTQKILLHK</sequence>
<evidence type="ECO:0000313" key="2">
    <source>
        <dbReference type="EMBL" id="RDC64871.1"/>
    </source>
</evidence>
<evidence type="ECO:0000313" key="3">
    <source>
        <dbReference type="Proteomes" id="UP000253919"/>
    </source>
</evidence>
<dbReference type="AlphaFoldDB" id="A0A369QIY3"/>
<keyword evidence="3" id="KW-1185">Reference proteome</keyword>
<dbReference type="RefSeq" id="WP_115373962.1">
    <property type="nucleotide sequence ID" value="NZ_QASA01000001.1"/>
</dbReference>
<evidence type="ECO:0000259" key="1">
    <source>
        <dbReference type="Pfam" id="PF18962"/>
    </source>
</evidence>
<dbReference type="GO" id="GO:0016787">
    <property type="term" value="F:hydrolase activity"/>
    <property type="evidence" value="ECO:0007669"/>
    <property type="project" value="UniProtKB-KW"/>
</dbReference>
<proteinExistence type="predicted"/>
<accession>A0A369QIY3</accession>
<keyword evidence="2" id="KW-0378">Hydrolase</keyword>
<keyword evidence="2" id="KW-0067">ATP-binding</keyword>
<keyword evidence="2" id="KW-0547">Nucleotide-binding</keyword>
<dbReference type="Pfam" id="PF18962">
    <property type="entry name" value="Por_Secre_tail"/>
    <property type="match status" value="1"/>
</dbReference>
<protein>
    <submittedName>
        <fullName evidence="2">DNA helicase</fullName>
        <ecNumber evidence="2">3.6.4.12</ecNumber>
    </submittedName>
</protein>
<keyword evidence="2" id="KW-0347">Helicase</keyword>
<feature type="domain" description="Secretion system C-terminal sorting" evidence="1">
    <location>
        <begin position="927"/>
        <end position="1003"/>
    </location>
</feature>
<gene>
    <name evidence="2" type="ORF">AHMF7616_03493</name>
</gene>
<dbReference type="PANTHER" id="PTHR42754">
    <property type="entry name" value="ENDOGLUCANASE"/>
    <property type="match status" value="1"/>
</dbReference>
<reference evidence="2 3" key="1">
    <citation type="submission" date="2018-04" db="EMBL/GenBank/DDBJ databases">
        <title>Adhaeribacter sp. HMF7616 genome sequencing and assembly.</title>
        <authorList>
            <person name="Kang H."/>
            <person name="Kang J."/>
            <person name="Cha I."/>
            <person name="Kim H."/>
            <person name="Joh K."/>
        </authorList>
    </citation>
    <scope>NUCLEOTIDE SEQUENCE [LARGE SCALE GENOMIC DNA]</scope>
    <source>
        <strain evidence="2 3">HMF7616</strain>
    </source>
</reference>
<dbReference type="InterPro" id="IPR026444">
    <property type="entry name" value="Secre_tail"/>
</dbReference>
<dbReference type="EMBL" id="QASA01000001">
    <property type="protein sequence ID" value="RDC64871.1"/>
    <property type="molecule type" value="Genomic_DNA"/>
</dbReference>